<evidence type="ECO:0000313" key="2">
    <source>
        <dbReference type="EMBL" id="OZS45634.1"/>
    </source>
</evidence>
<comment type="caution">
    <text evidence="2">The sequence shown here is derived from an EMBL/GenBank/DDBJ whole genome shotgun (WGS) entry which is preliminary data.</text>
</comment>
<feature type="transmembrane region" description="Helical" evidence="1">
    <location>
        <begin position="35"/>
        <end position="55"/>
    </location>
</feature>
<dbReference type="EMBL" id="NOIF01000005">
    <property type="protein sequence ID" value="OZS45634.1"/>
    <property type="molecule type" value="Genomic_DNA"/>
</dbReference>
<keyword evidence="1" id="KW-0812">Transmembrane</keyword>
<keyword evidence="3" id="KW-1185">Reference proteome</keyword>
<name>A0ABX4G396_9GAMM</name>
<organism evidence="2 3">
    <name type="scientific">Photobacterium sanguinicancri</name>
    <dbReference type="NCBI Taxonomy" id="875932"/>
    <lineage>
        <taxon>Bacteria</taxon>
        <taxon>Pseudomonadati</taxon>
        <taxon>Pseudomonadota</taxon>
        <taxon>Gammaproteobacteria</taxon>
        <taxon>Vibrionales</taxon>
        <taxon>Vibrionaceae</taxon>
        <taxon>Photobacterium</taxon>
    </lineage>
</organism>
<gene>
    <name evidence="2" type="ORF">ASV53_01665</name>
</gene>
<evidence type="ECO:0008006" key="4">
    <source>
        <dbReference type="Google" id="ProtNLM"/>
    </source>
</evidence>
<reference evidence="2 3" key="1">
    <citation type="journal article" date="2016" name="Antonie Van Leeuwenhoek">
        <title>Photobacterium sanguinicancri sp. nov. isolated from marine animals.</title>
        <authorList>
            <person name="Gomez-Gil B."/>
            <person name="Roque A."/>
            <person name="Rotllant G."/>
            <person name="Romalde J.L."/>
            <person name="Doce A."/>
            <person name="Eggermont M."/>
            <person name="Defoirdt T."/>
        </authorList>
    </citation>
    <scope>NUCLEOTIDE SEQUENCE [LARGE SCALE GENOMIC DNA]</scope>
    <source>
        <strain evidence="2 3">CAIM 1827</strain>
    </source>
</reference>
<sequence length="72" mass="8570">ILRWVLYTQVRYFKGMLWIREINIPLKSITGWEMLTLNVMILHGCIFVVTMVFILTLRGIIKRNRCVNSVPF</sequence>
<evidence type="ECO:0000313" key="3">
    <source>
        <dbReference type="Proteomes" id="UP000215999"/>
    </source>
</evidence>
<proteinExistence type="predicted"/>
<evidence type="ECO:0000256" key="1">
    <source>
        <dbReference type="SAM" id="Phobius"/>
    </source>
</evidence>
<feature type="non-terminal residue" evidence="2">
    <location>
        <position position="1"/>
    </location>
</feature>
<keyword evidence="1" id="KW-1133">Transmembrane helix</keyword>
<protein>
    <recommendedName>
        <fullName evidence="4">Acyltransferase</fullName>
    </recommendedName>
</protein>
<dbReference type="Proteomes" id="UP000215999">
    <property type="component" value="Unassembled WGS sequence"/>
</dbReference>
<accession>A0ABX4G396</accession>
<keyword evidence="1" id="KW-0472">Membrane</keyword>